<evidence type="ECO:0000313" key="3">
    <source>
        <dbReference type="Proteomes" id="UP000596938"/>
    </source>
</evidence>
<dbReference type="EMBL" id="BMKU01000020">
    <property type="protein sequence ID" value="GGH10589.1"/>
    <property type="molecule type" value="Genomic_DNA"/>
</dbReference>
<protein>
    <recommendedName>
        <fullName evidence="1">ATPase AAA-type core domain-containing protein</fullName>
    </recommendedName>
</protein>
<gene>
    <name evidence="2" type="ORF">GCM10011577_39460</name>
</gene>
<dbReference type="PANTHER" id="PTHR43581">
    <property type="entry name" value="ATP/GTP PHOSPHATASE"/>
    <property type="match status" value="1"/>
</dbReference>
<dbReference type="Proteomes" id="UP000596938">
    <property type="component" value="Unassembled WGS sequence"/>
</dbReference>
<dbReference type="InterPro" id="IPR051396">
    <property type="entry name" value="Bact_Antivir_Def_Nuclease"/>
</dbReference>
<dbReference type="InterPro" id="IPR003959">
    <property type="entry name" value="ATPase_AAA_core"/>
</dbReference>
<dbReference type="Pfam" id="PF13304">
    <property type="entry name" value="AAA_21"/>
    <property type="match status" value="1"/>
</dbReference>
<dbReference type="Gene3D" id="3.40.50.300">
    <property type="entry name" value="P-loop containing nucleotide triphosphate hydrolases"/>
    <property type="match status" value="1"/>
</dbReference>
<dbReference type="InterPro" id="IPR027417">
    <property type="entry name" value="P-loop_NTPase"/>
</dbReference>
<keyword evidence="3" id="KW-1185">Reference proteome</keyword>
<name>A0ABQ1Y3S3_9MICC</name>
<feature type="domain" description="ATPase AAA-type core" evidence="1">
    <location>
        <begin position="335"/>
        <end position="408"/>
    </location>
</feature>
<dbReference type="PANTHER" id="PTHR43581:SF2">
    <property type="entry name" value="EXCINUCLEASE ATPASE SUBUNIT"/>
    <property type="match status" value="1"/>
</dbReference>
<proteinExistence type="predicted"/>
<sequence length="503" mass="56717">MKWKFRVCKKESEIPLGAFDTAYLVRDRWNDYGFGTQFSLYVRDKSGELIMIGYVKIGRAGMKLKPGVFGTLFTEIDDNFSALGNEYFSVGQDREYYENLIKILGRERASALLISIRDVTFHDEAISKFGEEEVFTNSLFRSITTAVVTDQYRRIIQGGVSKEFFSLRYSWPEDRSRKRPVLDLEFEVHPDSYPPTNVHVLIGSNGAGKTRALKGLAASMSRTDVDGSGRSDNSIAMHKQLTSLVSISFSAFDIFSDEMQAVSNDPRKRVQYVGLQHPEEDRRMSPQELKSVFSQRLNACLVKGKRERLTQVFRFIERDPGLAGMQISDLNGIKERLNFDILSSGHKIVLLTLVSLVDLVEEKTLVLIDEPESHLHPPLIAAFTRALSWLLADRNGVAVLATHSPVILQEVPRSCVWKISASGAELRVDRPSLETFGENLGVLNREVFMLEIEQTGYHEMLAEVASRSSTYDLAVAEFQGSLGQEAKSVLRVLMISKDRQSHK</sequence>
<evidence type="ECO:0000259" key="1">
    <source>
        <dbReference type="Pfam" id="PF13304"/>
    </source>
</evidence>
<accession>A0ABQ1Y3S3</accession>
<evidence type="ECO:0000313" key="2">
    <source>
        <dbReference type="EMBL" id="GGH10589.1"/>
    </source>
</evidence>
<dbReference type="SUPFAM" id="SSF52540">
    <property type="entry name" value="P-loop containing nucleoside triphosphate hydrolases"/>
    <property type="match status" value="1"/>
</dbReference>
<organism evidence="2 3">
    <name type="scientific">Pseudarthrobacter polychromogenes</name>
    <dbReference type="NCBI Taxonomy" id="1676"/>
    <lineage>
        <taxon>Bacteria</taxon>
        <taxon>Bacillati</taxon>
        <taxon>Actinomycetota</taxon>
        <taxon>Actinomycetes</taxon>
        <taxon>Micrococcales</taxon>
        <taxon>Micrococcaceae</taxon>
        <taxon>Pseudarthrobacter</taxon>
    </lineage>
</organism>
<comment type="caution">
    <text evidence="2">The sequence shown here is derived from an EMBL/GenBank/DDBJ whole genome shotgun (WGS) entry which is preliminary data.</text>
</comment>
<reference evidence="3" key="1">
    <citation type="journal article" date="2019" name="Int. J. Syst. Evol. Microbiol.">
        <title>The Global Catalogue of Microorganisms (GCM) 10K type strain sequencing project: providing services to taxonomists for standard genome sequencing and annotation.</title>
        <authorList>
            <consortium name="The Broad Institute Genomics Platform"/>
            <consortium name="The Broad Institute Genome Sequencing Center for Infectious Disease"/>
            <person name="Wu L."/>
            <person name="Ma J."/>
        </authorList>
    </citation>
    <scope>NUCLEOTIDE SEQUENCE [LARGE SCALE GENOMIC DNA]</scope>
    <source>
        <strain evidence="3">CGMCC 1.1927</strain>
    </source>
</reference>